<dbReference type="InterPro" id="IPR050396">
    <property type="entry name" value="Glycosyltr_51/Transpeptidase"/>
</dbReference>
<dbReference type="EC" id="2.4.99.28" evidence="25"/>
<dbReference type="Pfam" id="PF17092">
    <property type="entry name" value="PCB_OB"/>
    <property type="match status" value="1"/>
</dbReference>
<evidence type="ECO:0000256" key="27">
    <source>
        <dbReference type="SAM" id="MobiDB-lite"/>
    </source>
</evidence>
<evidence type="ECO:0000256" key="2">
    <source>
        <dbReference type="ARBA" id="ARBA00004249"/>
    </source>
</evidence>
<dbReference type="EC" id="3.4.16.4" evidence="6"/>
<dbReference type="RefSeq" id="WP_343861363.1">
    <property type="nucleotide sequence ID" value="NZ_BAAAFD010000009.1"/>
</dbReference>
<feature type="region of interest" description="Disordered" evidence="27">
    <location>
        <begin position="872"/>
        <end position="900"/>
    </location>
</feature>
<evidence type="ECO:0000256" key="6">
    <source>
        <dbReference type="ARBA" id="ARBA00012448"/>
    </source>
</evidence>
<comment type="pathway">
    <text evidence="3">Cell wall biogenesis; peptidoglycan biosynthesis.</text>
</comment>
<evidence type="ECO:0000256" key="13">
    <source>
        <dbReference type="ARBA" id="ARBA00022679"/>
    </source>
</evidence>
<evidence type="ECO:0000256" key="20">
    <source>
        <dbReference type="ARBA" id="ARBA00023136"/>
    </source>
</evidence>
<comment type="catalytic activity">
    <reaction evidence="24">
        <text>Preferential cleavage: (Ac)2-L-Lys-D-Ala-|-D-Ala. Also transpeptidation of peptidyl-alanyl moieties that are N-acyl substituents of D-alanine.</text>
        <dbReference type="EC" id="3.4.16.4"/>
    </reaction>
</comment>
<feature type="compositionally biased region" description="Polar residues" evidence="27">
    <location>
        <begin position="873"/>
        <end position="882"/>
    </location>
</feature>
<keyword evidence="12" id="KW-0328">Glycosyltransferase</keyword>
<evidence type="ECO:0000256" key="18">
    <source>
        <dbReference type="ARBA" id="ARBA00022984"/>
    </source>
</evidence>
<keyword evidence="13" id="KW-0808">Transferase</keyword>
<comment type="caution">
    <text evidence="32">The sequence shown here is derived from an EMBL/GenBank/DDBJ whole genome shotgun (WGS) entry which is preliminary data.</text>
</comment>
<keyword evidence="10" id="KW-0121">Carboxypeptidase</keyword>
<sequence length="900" mass="100088">MKYIKLLFIMSIAAFFVGTIAIVGMYFYIKPDLPSVDVLKDVRLQTPMKIYTKDGKLISQFGVKRRIPLQLKDVPQSLVNAVLATEDSRFYDHPGIDPIGMARAFVNLLVTGEKGQGGSTLTMQLARGFFLTREKKFIRKIKEIFIAWHMEGLLTKDEILELYLNKVELGHRAFGFGAAAQVYYGKSVNELTLAEIATISGLPKAPSTLNPISNPQRAKQRRRVVLLRMLDEEYITRAEFDQAANAPVIAKKHGAEIALDAPYLADLIYNEMIELYGKEEAETGGYQVYATAPSDMQLAAQQAVTLNLHDYDERHGYRGPIRVLWQKLDATQQSAAAQLIDQQGAQVSYDTEAWTQQQILDLLQTYNPIGALYPAVITAVEEQSIQVLDRQGETLTIDWKGLHWARSFIDDNRQGPDPKLATDIVNEGELIWIRFNQEAQHWQLSQLPQVSGAFVALDPSNGAAQAVVGGYSFYQSQFNRATQAKRQVGSNIKPFIYSAALDNGYTIASIINDAPINQWDANTGVAWRPQNSPAVYDGPIRMRVALGKSKNVVSVRLLRAIGIEAAVNHLTKFGFDRDEIPKDETLSLGSGSHTPLEVATAVAVIANGGYFVRPHFIQRIEDETGTLLWEANPAVVCEDCELVDSDDAVEQQSTTIENDELTDKQIEALLAAELNGLTEPKEEAQPKKPRILAQRVISAQNAFLVGEMMRTGVRGNGRWSNDPERNTYWLGTGWRARNILGRTDLAGKTGTTNDSRDAWFSGFAPGLVATSWVGFDDMSRMLGRASRNQNLINENPEKFNWMGNAMIGAEDGAKASQPAWIRFMQVALSDVPETPKPIPEDIVTVRIDRDTGKLTTRTDYTSMFEYFVAGSEPESSVKSDSVINPFETESESKVEPEDIF</sequence>
<evidence type="ECO:0000313" key="33">
    <source>
        <dbReference type="Proteomes" id="UP001500359"/>
    </source>
</evidence>
<evidence type="ECO:0000259" key="30">
    <source>
        <dbReference type="Pfam" id="PF00912"/>
    </source>
</evidence>
<keyword evidence="11" id="KW-0645">Protease</keyword>
<dbReference type="SUPFAM" id="SSF56601">
    <property type="entry name" value="beta-lactamase/transpeptidase-like"/>
    <property type="match status" value="1"/>
</dbReference>
<protein>
    <recommendedName>
        <fullName evidence="7">Penicillin-binding protein 1A</fullName>
        <ecNumber evidence="25">2.4.99.28</ecNumber>
        <ecNumber evidence="6">3.4.16.4</ecNumber>
    </recommendedName>
</protein>
<keyword evidence="33" id="KW-1185">Reference proteome</keyword>
<keyword evidence="20 28" id="KW-0472">Membrane</keyword>
<evidence type="ECO:0000256" key="28">
    <source>
        <dbReference type="SAM" id="Phobius"/>
    </source>
</evidence>
<feature type="transmembrane region" description="Helical" evidence="28">
    <location>
        <begin position="7"/>
        <end position="29"/>
    </location>
</feature>
<dbReference type="Pfam" id="PF00912">
    <property type="entry name" value="Transgly"/>
    <property type="match status" value="1"/>
</dbReference>
<feature type="domain" description="Penicillin-binding protein OB-like" evidence="31">
    <location>
        <begin position="317"/>
        <end position="450"/>
    </location>
</feature>
<keyword evidence="8" id="KW-1003">Cell membrane</keyword>
<dbReference type="InterPro" id="IPR012338">
    <property type="entry name" value="Beta-lactam/transpept-like"/>
</dbReference>
<dbReference type="InterPro" id="IPR023346">
    <property type="entry name" value="Lysozyme-like_dom_sf"/>
</dbReference>
<evidence type="ECO:0000256" key="3">
    <source>
        <dbReference type="ARBA" id="ARBA00004752"/>
    </source>
</evidence>
<proteinExistence type="inferred from homology"/>
<dbReference type="SUPFAM" id="SSF53955">
    <property type="entry name" value="Lysozyme-like"/>
    <property type="match status" value="1"/>
</dbReference>
<name>A0ABP3X0T9_9ALTE</name>
<reference evidence="33" key="1">
    <citation type="journal article" date="2019" name="Int. J. Syst. Evol. Microbiol.">
        <title>The Global Catalogue of Microorganisms (GCM) 10K type strain sequencing project: providing services to taxonomists for standard genome sequencing and annotation.</title>
        <authorList>
            <consortium name="The Broad Institute Genomics Platform"/>
            <consortium name="The Broad Institute Genome Sequencing Center for Infectious Disease"/>
            <person name="Wu L."/>
            <person name="Ma J."/>
        </authorList>
    </citation>
    <scope>NUCLEOTIDE SEQUENCE [LARGE SCALE GENOMIC DNA]</scope>
    <source>
        <strain evidence="33">JCM 15896</strain>
    </source>
</reference>
<comment type="catalytic activity">
    <reaction evidence="26">
        <text>[GlcNAc-(1-&gt;4)-Mur2Ac(oyl-L-Ala-gamma-D-Glu-L-Lys-D-Ala-D-Ala)](n)-di-trans,octa-cis-undecaprenyl diphosphate + beta-D-GlcNAc-(1-&gt;4)-Mur2Ac(oyl-L-Ala-gamma-D-Glu-L-Lys-D-Ala-D-Ala)-di-trans,octa-cis-undecaprenyl diphosphate = [GlcNAc-(1-&gt;4)-Mur2Ac(oyl-L-Ala-gamma-D-Glu-L-Lys-D-Ala-D-Ala)](n+1)-di-trans,octa-cis-undecaprenyl diphosphate + di-trans,octa-cis-undecaprenyl diphosphate + H(+)</text>
        <dbReference type="Rhea" id="RHEA:23708"/>
        <dbReference type="Rhea" id="RHEA-COMP:9602"/>
        <dbReference type="Rhea" id="RHEA-COMP:9603"/>
        <dbReference type="ChEBI" id="CHEBI:15378"/>
        <dbReference type="ChEBI" id="CHEBI:58405"/>
        <dbReference type="ChEBI" id="CHEBI:60033"/>
        <dbReference type="ChEBI" id="CHEBI:78435"/>
        <dbReference type="EC" id="2.4.99.28"/>
    </reaction>
</comment>
<evidence type="ECO:0000256" key="21">
    <source>
        <dbReference type="ARBA" id="ARBA00023251"/>
    </source>
</evidence>
<evidence type="ECO:0000256" key="24">
    <source>
        <dbReference type="ARBA" id="ARBA00034000"/>
    </source>
</evidence>
<evidence type="ECO:0000256" key="12">
    <source>
        <dbReference type="ARBA" id="ARBA00022676"/>
    </source>
</evidence>
<comment type="similarity">
    <text evidence="5">In the N-terminal section; belongs to the glycosyltransferase 51 family.</text>
</comment>
<evidence type="ECO:0000256" key="19">
    <source>
        <dbReference type="ARBA" id="ARBA00022989"/>
    </source>
</evidence>
<dbReference type="InterPro" id="IPR031376">
    <property type="entry name" value="PCB_OB"/>
</dbReference>
<keyword evidence="17" id="KW-0735">Signal-anchor</keyword>
<keyword evidence="19 28" id="KW-1133">Transmembrane helix</keyword>
<dbReference type="Gene3D" id="1.10.3810.10">
    <property type="entry name" value="Biosynthetic peptidoglycan transglycosylase-like"/>
    <property type="match status" value="1"/>
</dbReference>
<evidence type="ECO:0000256" key="26">
    <source>
        <dbReference type="ARBA" id="ARBA00049902"/>
    </source>
</evidence>
<organism evidence="32 33">
    <name type="scientific">Aliiglaciecola litoralis</name>
    <dbReference type="NCBI Taxonomy" id="582857"/>
    <lineage>
        <taxon>Bacteria</taxon>
        <taxon>Pseudomonadati</taxon>
        <taxon>Pseudomonadota</taxon>
        <taxon>Gammaproteobacteria</taxon>
        <taxon>Alteromonadales</taxon>
        <taxon>Alteromonadaceae</taxon>
        <taxon>Aliiglaciecola</taxon>
    </lineage>
</organism>
<evidence type="ECO:0000256" key="16">
    <source>
        <dbReference type="ARBA" id="ARBA00022960"/>
    </source>
</evidence>
<feature type="domain" description="Glycosyl transferase family 51" evidence="30">
    <location>
        <begin position="55"/>
        <end position="229"/>
    </location>
</feature>
<comment type="function">
    <text evidence="1">Cell wall formation. Synthesis of cross-linked peptidoglycan from the lipid intermediates. The enzyme has a penicillin-insensitive transglycosylase N-terminal domain (formation of linear glycan strands) and a penicillin-sensitive transpeptidase C-terminal domain (cross-linking of the peptide subunits).</text>
</comment>
<keyword evidence="9" id="KW-0997">Cell inner membrane</keyword>
<evidence type="ECO:0000256" key="22">
    <source>
        <dbReference type="ARBA" id="ARBA00023268"/>
    </source>
</evidence>
<accession>A0ABP3X0T9</accession>
<evidence type="ECO:0000256" key="7">
    <source>
        <dbReference type="ARBA" id="ARBA00018638"/>
    </source>
</evidence>
<keyword evidence="23" id="KW-0961">Cell wall biogenesis/degradation</keyword>
<keyword evidence="15" id="KW-0378">Hydrolase</keyword>
<dbReference type="InterPro" id="IPR036950">
    <property type="entry name" value="PBP_transglycosylase"/>
</dbReference>
<keyword evidence="16" id="KW-0133">Cell shape</keyword>
<dbReference type="Proteomes" id="UP001500359">
    <property type="component" value="Unassembled WGS sequence"/>
</dbReference>
<feature type="compositionally biased region" description="Basic and acidic residues" evidence="27">
    <location>
        <begin position="890"/>
        <end position="900"/>
    </location>
</feature>
<evidence type="ECO:0000259" key="29">
    <source>
        <dbReference type="Pfam" id="PF00905"/>
    </source>
</evidence>
<evidence type="ECO:0000313" key="32">
    <source>
        <dbReference type="EMBL" id="GAA0858791.1"/>
    </source>
</evidence>
<dbReference type="NCBIfam" id="TIGR02074">
    <property type="entry name" value="PBP_1a_fam"/>
    <property type="match status" value="1"/>
</dbReference>
<evidence type="ECO:0000256" key="4">
    <source>
        <dbReference type="ARBA" id="ARBA00007090"/>
    </source>
</evidence>
<evidence type="ECO:0000256" key="1">
    <source>
        <dbReference type="ARBA" id="ARBA00002624"/>
    </source>
</evidence>
<dbReference type="PANTHER" id="PTHR32282:SF27">
    <property type="entry name" value="PENICILLIN-BINDING PROTEIN 1A"/>
    <property type="match status" value="1"/>
</dbReference>
<comment type="subcellular location">
    <subcellularLocation>
        <location evidence="2">Cell inner membrane</location>
        <topology evidence="2">Single-pass type II membrane protein</topology>
    </subcellularLocation>
</comment>
<evidence type="ECO:0000256" key="9">
    <source>
        <dbReference type="ARBA" id="ARBA00022519"/>
    </source>
</evidence>
<evidence type="ECO:0000256" key="8">
    <source>
        <dbReference type="ARBA" id="ARBA00022475"/>
    </source>
</evidence>
<evidence type="ECO:0000256" key="25">
    <source>
        <dbReference type="ARBA" id="ARBA00044770"/>
    </source>
</evidence>
<dbReference type="PANTHER" id="PTHR32282">
    <property type="entry name" value="BINDING PROTEIN TRANSPEPTIDASE, PUTATIVE-RELATED"/>
    <property type="match status" value="1"/>
</dbReference>
<feature type="domain" description="Penicillin-binding protein transpeptidase" evidence="29">
    <location>
        <begin position="452"/>
        <end position="765"/>
    </location>
</feature>
<keyword evidence="21" id="KW-0046">Antibiotic resistance</keyword>
<dbReference type="Gene3D" id="3.40.710.10">
    <property type="entry name" value="DD-peptidase/beta-lactamase superfamily"/>
    <property type="match status" value="2"/>
</dbReference>
<evidence type="ECO:0000256" key="5">
    <source>
        <dbReference type="ARBA" id="ARBA00007739"/>
    </source>
</evidence>
<evidence type="ECO:0000256" key="23">
    <source>
        <dbReference type="ARBA" id="ARBA00023316"/>
    </source>
</evidence>
<evidence type="ECO:0000256" key="15">
    <source>
        <dbReference type="ARBA" id="ARBA00022801"/>
    </source>
</evidence>
<keyword evidence="22" id="KW-0511">Multifunctional enzyme</keyword>
<evidence type="ECO:0000256" key="11">
    <source>
        <dbReference type="ARBA" id="ARBA00022670"/>
    </source>
</evidence>
<keyword evidence="18" id="KW-0573">Peptidoglycan synthesis</keyword>
<evidence type="ECO:0000259" key="31">
    <source>
        <dbReference type="Pfam" id="PF17092"/>
    </source>
</evidence>
<dbReference type="InterPro" id="IPR001460">
    <property type="entry name" value="PCN-bd_Tpept"/>
</dbReference>
<keyword evidence="14 28" id="KW-0812">Transmembrane</keyword>
<evidence type="ECO:0000256" key="14">
    <source>
        <dbReference type="ARBA" id="ARBA00022692"/>
    </source>
</evidence>
<dbReference type="Pfam" id="PF00905">
    <property type="entry name" value="Transpeptidase"/>
    <property type="match status" value="1"/>
</dbReference>
<dbReference type="InterPro" id="IPR001264">
    <property type="entry name" value="Glyco_trans_51"/>
</dbReference>
<dbReference type="EMBL" id="BAAAFD010000009">
    <property type="protein sequence ID" value="GAA0858791.1"/>
    <property type="molecule type" value="Genomic_DNA"/>
</dbReference>
<comment type="similarity">
    <text evidence="4">In the C-terminal section; belongs to the transpeptidase family.</text>
</comment>
<evidence type="ECO:0000256" key="17">
    <source>
        <dbReference type="ARBA" id="ARBA00022968"/>
    </source>
</evidence>
<gene>
    <name evidence="32" type="ORF">GCM10009114_29780</name>
</gene>
<evidence type="ECO:0000256" key="10">
    <source>
        <dbReference type="ARBA" id="ARBA00022645"/>
    </source>
</evidence>